<comment type="caution">
    <text evidence="5">The sequence shown here is derived from an EMBL/GenBank/DDBJ whole genome shotgun (WGS) entry which is preliminary data.</text>
</comment>
<accession>A0A556B0W6</accession>
<evidence type="ECO:0000256" key="3">
    <source>
        <dbReference type="ARBA" id="ARBA00023163"/>
    </source>
</evidence>
<dbReference type="SMART" id="SM00382">
    <property type="entry name" value="AAA"/>
    <property type="match status" value="1"/>
</dbReference>
<dbReference type="InterPro" id="IPR049945">
    <property type="entry name" value="AAA_22"/>
</dbReference>
<dbReference type="OrthoDB" id="134985at2"/>
<dbReference type="InterPro" id="IPR016032">
    <property type="entry name" value="Sig_transdc_resp-reg_C-effctor"/>
</dbReference>
<reference evidence="5 6" key="1">
    <citation type="submission" date="2019-07" db="EMBL/GenBank/DDBJ databases">
        <title>Qingshengfaniella alkalisoli gen. nov., sp. nov., isolated from saline soil.</title>
        <authorList>
            <person name="Xu L."/>
            <person name="Huang X.-X."/>
            <person name="Sun J.-Q."/>
        </authorList>
    </citation>
    <scope>NUCLEOTIDE SEQUENCE [LARGE SCALE GENOMIC DNA]</scope>
    <source>
        <strain evidence="5 6">DSM 27279</strain>
    </source>
</reference>
<keyword evidence="3" id="KW-0804">Transcription</keyword>
<dbReference type="SUPFAM" id="SSF46894">
    <property type="entry name" value="C-terminal effector domain of the bipartite response regulators"/>
    <property type="match status" value="1"/>
</dbReference>
<dbReference type="Gene3D" id="1.10.10.10">
    <property type="entry name" value="Winged helix-like DNA-binding domain superfamily/Winged helix DNA-binding domain"/>
    <property type="match status" value="1"/>
</dbReference>
<dbReference type="PANTHER" id="PTHR44688:SF16">
    <property type="entry name" value="DNA-BINDING TRANSCRIPTIONAL ACTIVATOR DEVR_DOSR"/>
    <property type="match status" value="1"/>
</dbReference>
<dbReference type="Pfam" id="PF13401">
    <property type="entry name" value="AAA_22"/>
    <property type="match status" value="1"/>
</dbReference>
<dbReference type="InterPro" id="IPR011990">
    <property type="entry name" value="TPR-like_helical_dom_sf"/>
</dbReference>
<dbReference type="Pfam" id="PF25873">
    <property type="entry name" value="WHD_MalT"/>
    <property type="match status" value="1"/>
</dbReference>
<dbReference type="AlphaFoldDB" id="A0A556B0W6"/>
<name>A0A556B0W6_9BURK</name>
<dbReference type="Gene3D" id="1.25.40.10">
    <property type="entry name" value="Tetratricopeptide repeat domain"/>
    <property type="match status" value="1"/>
</dbReference>
<dbReference type="Gene3D" id="3.40.50.300">
    <property type="entry name" value="P-loop containing nucleotide triphosphate hydrolases"/>
    <property type="match status" value="1"/>
</dbReference>
<sequence length="986" mass="107492">MSALSPSAPHRCSVATGLSASPILWRGSSLQAGATHRDSVHAPTGTHPPWRVVVVARGAAGPNAPYHGPMTFQHTSPETSERPAAALADPLASTRFIAPRLPAGLMPRATLVERLTQARRKRCVVLQGPPGCGKTSALLALRRALMTHGFEVAWLSLAADDNDLGTFLQGLLASVAQVDAAVVRNAWLLASGGQRDAQAAEHLAIVLAQDLARREGELVLMLDDAHQLADGAALQTLQWLLDYAPPSFHLVLASREAPRHPLGTAIARLRQLHAVADFLPEDLRFTATESAQFLRERVAGITHEEAMRLHERTDGWIAGLQLLSVHFQDQDDSAREMPLKDAGGFAAYFERNVLANMSAGELDLLTRASACPRFCADLCYVLLEARESAARIEQRLGALDRARFFIHHEQEPGQESWWRLHPLLREVLNGRLQALPGHEQRQLHRRAWRWFAGRGSMAEAVRHAVLADEGEAAAHMVESCARRLLSRGEFTQMSSLLARLPAGLVEQRIGLRFARAHVRLNWRELDALVADFAVLADEPLDVLQRAELDLLRCAAALHRDDVDLAARLLAGLDELPPGADALLESTRANLSAWVHLARGEFALAREVLGGRDARQGSAVASLTGLCLLGLSHTLEGRMVDAEHLYRQVLEAADGHGAGGVQVSNLAAALLGDVLYELDELEAACALLDARMDLIEHTGMPEAILRGAMSLASAHWLCGRRLEALAQLDRLEDYATRHGLGRLQAHALCLRVRLQQQRGQMLAVSDALCRLDELVGRQAQAQDSVSQEIRRLAEQAQIAVHLNRGEFEAAAQGLRRLLDRVRAAGRMRPAASLLAQLALVERALGHGEAAGPMLVEALRLAHRLGLLRIVLDTSRRVPGALHELVESRTLDPVLDHYARRLLAVAARQRALPSADAAAPARTAPAEPLKEREREILGLLAQALPNKKIARILGLSPETVKWHLKNIYAKLGVTARDAAVARARDLEL</sequence>
<keyword evidence="6" id="KW-1185">Reference proteome</keyword>
<dbReference type="InterPro" id="IPR027417">
    <property type="entry name" value="P-loop_NTPase"/>
</dbReference>
<protein>
    <submittedName>
        <fullName evidence="5">AAA family ATPase</fullName>
    </submittedName>
</protein>
<organism evidence="5 6">
    <name type="scientific">Verticiella sediminum</name>
    <dbReference type="NCBI Taxonomy" id="1247510"/>
    <lineage>
        <taxon>Bacteria</taxon>
        <taxon>Pseudomonadati</taxon>
        <taxon>Pseudomonadota</taxon>
        <taxon>Betaproteobacteria</taxon>
        <taxon>Burkholderiales</taxon>
        <taxon>Alcaligenaceae</taxon>
        <taxon>Verticiella</taxon>
    </lineage>
</organism>
<dbReference type="PROSITE" id="PS50043">
    <property type="entry name" value="HTH_LUXR_2"/>
    <property type="match status" value="1"/>
</dbReference>
<dbReference type="SMART" id="SM00421">
    <property type="entry name" value="HTH_LUXR"/>
    <property type="match status" value="1"/>
</dbReference>
<dbReference type="Pfam" id="PF17874">
    <property type="entry name" value="TPR_MalT"/>
    <property type="match status" value="1"/>
</dbReference>
<feature type="domain" description="HTH luxR-type" evidence="4">
    <location>
        <begin position="920"/>
        <end position="985"/>
    </location>
</feature>
<evidence type="ECO:0000256" key="1">
    <source>
        <dbReference type="ARBA" id="ARBA00023015"/>
    </source>
</evidence>
<dbReference type="GO" id="GO:0006355">
    <property type="term" value="P:regulation of DNA-templated transcription"/>
    <property type="evidence" value="ECO:0007669"/>
    <property type="project" value="InterPro"/>
</dbReference>
<dbReference type="PRINTS" id="PR00038">
    <property type="entry name" value="HTHLUXR"/>
</dbReference>
<dbReference type="InterPro" id="IPR041617">
    <property type="entry name" value="TPR_MalT"/>
</dbReference>
<dbReference type="InterPro" id="IPR003593">
    <property type="entry name" value="AAA+_ATPase"/>
</dbReference>
<dbReference type="PANTHER" id="PTHR44688">
    <property type="entry name" value="DNA-BINDING TRANSCRIPTIONAL ACTIVATOR DEVR_DOSR"/>
    <property type="match status" value="1"/>
</dbReference>
<gene>
    <name evidence="5" type="ORF">FOZ76_01455</name>
</gene>
<dbReference type="InterPro" id="IPR000792">
    <property type="entry name" value="Tscrpt_reg_LuxR_C"/>
</dbReference>
<keyword evidence="2" id="KW-0238">DNA-binding</keyword>
<dbReference type="Pfam" id="PF00196">
    <property type="entry name" value="GerE"/>
    <property type="match status" value="1"/>
</dbReference>
<dbReference type="SUPFAM" id="SSF52540">
    <property type="entry name" value="P-loop containing nucleoside triphosphate hydrolases"/>
    <property type="match status" value="1"/>
</dbReference>
<dbReference type="CDD" id="cd06170">
    <property type="entry name" value="LuxR_C_like"/>
    <property type="match status" value="1"/>
</dbReference>
<dbReference type="InterPro" id="IPR059106">
    <property type="entry name" value="WHD_MalT"/>
</dbReference>
<evidence type="ECO:0000313" key="5">
    <source>
        <dbReference type="EMBL" id="TSH98810.1"/>
    </source>
</evidence>
<evidence type="ECO:0000259" key="4">
    <source>
        <dbReference type="PROSITE" id="PS50043"/>
    </source>
</evidence>
<evidence type="ECO:0000256" key="2">
    <source>
        <dbReference type="ARBA" id="ARBA00023125"/>
    </source>
</evidence>
<evidence type="ECO:0000313" key="6">
    <source>
        <dbReference type="Proteomes" id="UP000318405"/>
    </source>
</evidence>
<dbReference type="Proteomes" id="UP000318405">
    <property type="component" value="Unassembled WGS sequence"/>
</dbReference>
<dbReference type="GO" id="GO:0003677">
    <property type="term" value="F:DNA binding"/>
    <property type="evidence" value="ECO:0007669"/>
    <property type="project" value="UniProtKB-KW"/>
</dbReference>
<dbReference type="EMBL" id="VLTJ01000003">
    <property type="protein sequence ID" value="TSH98810.1"/>
    <property type="molecule type" value="Genomic_DNA"/>
</dbReference>
<dbReference type="InterPro" id="IPR036388">
    <property type="entry name" value="WH-like_DNA-bd_sf"/>
</dbReference>
<keyword evidence="1" id="KW-0805">Transcription regulation</keyword>
<proteinExistence type="predicted"/>